<keyword evidence="3" id="KW-1185">Reference proteome</keyword>
<reference evidence="2" key="1">
    <citation type="submission" date="2021-01" db="UniProtKB">
        <authorList>
            <consortium name="EnsemblPlants"/>
        </authorList>
    </citation>
    <scope>IDENTIFICATION</scope>
</reference>
<feature type="compositionally biased region" description="Gly residues" evidence="1">
    <location>
        <begin position="10"/>
        <end position="19"/>
    </location>
</feature>
<dbReference type="PANTHER" id="PTHR33416:SF20">
    <property type="entry name" value="NUCLEAR PORE COMPLEX PROTEIN NUP1"/>
    <property type="match status" value="1"/>
</dbReference>
<dbReference type="AlphaFoldDB" id="A0A7N0TED1"/>
<proteinExistence type="predicted"/>
<protein>
    <submittedName>
        <fullName evidence="2">Uncharacterized protein</fullName>
    </submittedName>
</protein>
<dbReference type="GO" id="GO:0071763">
    <property type="term" value="P:nuclear membrane organization"/>
    <property type="evidence" value="ECO:0007669"/>
    <property type="project" value="TreeGrafter"/>
</dbReference>
<dbReference type="Proteomes" id="UP000594263">
    <property type="component" value="Unplaced"/>
</dbReference>
<accession>A0A7N0TED1</accession>
<dbReference type="GO" id="GO:0005635">
    <property type="term" value="C:nuclear envelope"/>
    <property type="evidence" value="ECO:0007669"/>
    <property type="project" value="TreeGrafter"/>
</dbReference>
<name>A0A7N0TED1_KALFE</name>
<sequence length="117" mass="12677">MGTAPKEYQAGGGGAGAGGKVRKKPYRNTQATPYDRPRTALRNPTDAVKNPNGWLSRLVDPASKLISTSARKLISSVFSKRIPPFSASKKSASDGVLQSKKKFRLIFKIQFIATILN</sequence>
<evidence type="ECO:0000313" key="2">
    <source>
        <dbReference type="EnsemblPlants" id="Kaladp0034s0118.1.v1.1"/>
    </source>
</evidence>
<evidence type="ECO:0000313" key="3">
    <source>
        <dbReference type="Proteomes" id="UP000594263"/>
    </source>
</evidence>
<evidence type="ECO:0000256" key="1">
    <source>
        <dbReference type="SAM" id="MobiDB-lite"/>
    </source>
</evidence>
<dbReference type="Gramene" id="Kaladp0034s0118.1.v1.1">
    <property type="protein sequence ID" value="Kaladp0034s0118.1.v1.1"/>
    <property type="gene ID" value="Kaladp0034s0118.v1.1"/>
</dbReference>
<dbReference type="EnsemblPlants" id="Kaladp0034s0118.1.v1.1">
    <property type="protein sequence ID" value="Kaladp0034s0118.1.v1.1"/>
    <property type="gene ID" value="Kaladp0034s0118.v1.1"/>
</dbReference>
<feature type="region of interest" description="Disordered" evidence="1">
    <location>
        <begin position="1"/>
        <end position="53"/>
    </location>
</feature>
<dbReference type="PANTHER" id="PTHR33416">
    <property type="entry name" value="NUCLEAR PORE COMPLEX PROTEIN NUP1"/>
    <property type="match status" value="1"/>
</dbReference>
<organism evidence="2 3">
    <name type="scientific">Kalanchoe fedtschenkoi</name>
    <name type="common">Lavender scallops</name>
    <name type="synonym">South American air plant</name>
    <dbReference type="NCBI Taxonomy" id="63787"/>
    <lineage>
        <taxon>Eukaryota</taxon>
        <taxon>Viridiplantae</taxon>
        <taxon>Streptophyta</taxon>
        <taxon>Embryophyta</taxon>
        <taxon>Tracheophyta</taxon>
        <taxon>Spermatophyta</taxon>
        <taxon>Magnoliopsida</taxon>
        <taxon>eudicotyledons</taxon>
        <taxon>Gunneridae</taxon>
        <taxon>Pentapetalae</taxon>
        <taxon>Saxifragales</taxon>
        <taxon>Crassulaceae</taxon>
        <taxon>Kalanchoe</taxon>
    </lineage>
</organism>